<protein>
    <submittedName>
        <fullName evidence="7">Glycoside hydrolase</fullName>
    </submittedName>
</protein>
<dbReference type="Gene3D" id="3.90.1720.10">
    <property type="entry name" value="endopeptidase domain like (from Nostoc punctiforme)"/>
    <property type="match status" value="1"/>
</dbReference>
<dbReference type="InterPro" id="IPR000064">
    <property type="entry name" value="NLP_P60_dom"/>
</dbReference>
<evidence type="ECO:0000259" key="6">
    <source>
        <dbReference type="PROSITE" id="PS51935"/>
    </source>
</evidence>
<keyword evidence="3 7" id="KW-0378">Hydrolase</keyword>
<dbReference type="InterPro" id="IPR041382">
    <property type="entry name" value="SH3_16"/>
</dbReference>
<sequence length="390" mass="42863">MLKSIIKITGSFLLLCATLTAMAQTSIVQTAIEQTRRQYAPDSRTALFDLSVELSNDSSYILKGCCDNPRAVEALLQQLDAAGIACVNRIKLLPDPALGNRTRALVTVCCASLRSDSRHSSEMATQAILGTPLRVLQQQGEWYRVQTPDHYICWIPANSITLQDEAGWNSWRETTRYIYTGFQGFVYDAPHRQAGIVSDIVAGAILQADGKTHKGFVPVIFPDGRKGFLKSDECCDLDQWASRPFDLDAVLQTARTMMGSTYLWGGTSVKGADCSGFVKTAYFCGGVILARDASQQALTGEIIPADRWATCQTGDLLFFGNARGRVDHVGLYLDNGRYIHCSGQVKVNSLNPSAPDYRPDDFLSISRIKTQIGTPGITAVKAHPWYFNQK</sequence>
<dbReference type="PANTHER" id="PTHR47053:SF1">
    <property type="entry name" value="MUREIN DD-ENDOPEPTIDASE MEPH-RELATED"/>
    <property type="match status" value="1"/>
</dbReference>
<reference evidence="7 8" key="1">
    <citation type="submission" date="2013-12" db="EMBL/GenBank/DDBJ databases">
        <authorList>
            <consortium name="DOE Joint Genome Institute"/>
            <person name="Eisen J."/>
            <person name="Huntemann M."/>
            <person name="Han J."/>
            <person name="Chen A."/>
            <person name="Kyrpides N."/>
            <person name="Mavromatis K."/>
            <person name="Markowitz V."/>
            <person name="Palaniappan K."/>
            <person name="Ivanova N."/>
            <person name="Schaumberg A."/>
            <person name="Pati A."/>
            <person name="Liolios K."/>
            <person name="Nordberg H.P."/>
            <person name="Cantor M.N."/>
            <person name="Hua S.X."/>
            <person name="Woyke T."/>
        </authorList>
    </citation>
    <scope>NUCLEOTIDE SEQUENCE [LARGE SCALE GENOMIC DNA]</scope>
    <source>
        <strain evidence="8">DSM 18177</strain>
    </source>
</reference>
<evidence type="ECO:0000313" key="8">
    <source>
        <dbReference type="Proteomes" id="UP000018901"/>
    </source>
</evidence>
<dbReference type="SUPFAM" id="SSF82057">
    <property type="entry name" value="Prokaryotic SH3-related domain"/>
    <property type="match status" value="1"/>
</dbReference>
<keyword evidence="8" id="KW-1185">Reference proteome</keyword>
<dbReference type="Gene3D" id="2.30.30.40">
    <property type="entry name" value="SH3 Domains"/>
    <property type="match status" value="2"/>
</dbReference>
<dbReference type="SUPFAM" id="SSF54001">
    <property type="entry name" value="Cysteine proteinases"/>
    <property type="match status" value="1"/>
</dbReference>
<gene>
    <name evidence="7" type="ORF">BARVI_01500</name>
</gene>
<dbReference type="HOGENOM" id="CLU_016043_13_2_10"/>
<dbReference type="InterPro" id="IPR038765">
    <property type="entry name" value="Papain-like_cys_pep_sf"/>
</dbReference>
<dbReference type="Pfam" id="PF18348">
    <property type="entry name" value="SH3_16"/>
    <property type="match status" value="1"/>
</dbReference>
<evidence type="ECO:0000256" key="2">
    <source>
        <dbReference type="ARBA" id="ARBA00022670"/>
    </source>
</evidence>
<evidence type="ECO:0000256" key="1">
    <source>
        <dbReference type="ARBA" id="ARBA00007074"/>
    </source>
</evidence>
<evidence type="ECO:0000256" key="4">
    <source>
        <dbReference type="ARBA" id="ARBA00022807"/>
    </source>
</evidence>
<dbReference type="PANTHER" id="PTHR47053">
    <property type="entry name" value="MUREIN DD-ENDOPEPTIDASE MEPH-RELATED"/>
    <property type="match status" value="1"/>
</dbReference>
<evidence type="ECO:0000256" key="5">
    <source>
        <dbReference type="SAM" id="SignalP"/>
    </source>
</evidence>
<name>W0EQE1_9BACT</name>
<dbReference type="eggNOG" id="COG0791">
    <property type="taxonomic scope" value="Bacteria"/>
</dbReference>
<dbReference type="GO" id="GO:0006508">
    <property type="term" value="P:proteolysis"/>
    <property type="evidence" value="ECO:0007669"/>
    <property type="project" value="UniProtKB-KW"/>
</dbReference>
<dbReference type="OrthoDB" id="9813368at2"/>
<feature type="chain" id="PRO_5004788054" evidence="5">
    <location>
        <begin position="24"/>
        <end position="390"/>
    </location>
</feature>
<keyword evidence="5" id="KW-0732">Signal</keyword>
<feature type="domain" description="NlpC/P60" evidence="6">
    <location>
        <begin position="244"/>
        <end position="369"/>
    </location>
</feature>
<feature type="signal peptide" evidence="5">
    <location>
        <begin position="1"/>
        <end position="23"/>
    </location>
</feature>
<organism evidence="7 8">
    <name type="scientific">Barnesiella viscericola DSM 18177</name>
    <dbReference type="NCBI Taxonomy" id="880074"/>
    <lineage>
        <taxon>Bacteria</taxon>
        <taxon>Pseudomonadati</taxon>
        <taxon>Bacteroidota</taxon>
        <taxon>Bacteroidia</taxon>
        <taxon>Bacteroidales</taxon>
        <taxon>Barnesiellaceae</taxon>
        <taxon>Barnesiella</taxon>
    </lineage>
</organism>
<dbReference type="PROSITE" id="PS51935">
    <property type="entry name" value="NLPC_P60"/>
    <property type="match status" value="1"/>
</dbReference>
<evidence type="ECO:0000256" key="3">
    <source>
        <dbReference type="ARBA" id="ARBA00022801"/>
    </source>
</evidence>
<evidence type="ECO:0000313" key="7">
    <source>
        <dbReference type="EMBL" id="AHF11738.1"/>
    </source>
</evidence>
<proteinExistence type="inferred from homology"/>
<dbReference type="STRING" id="880074.BARVI_01500"/>
<dbReference type="GO" id="GO:0008234">
    <property type="term" value="F:cysteine-type peptidase activity"/>
    <property type="evidence" value="ECO:0007669"/>
    <property type="project" value="UniProtKB-KW"/>
</dbReference>
<comment type="similarity">
    <text evidence="1">Belongs to the peptidase C40 family.</text>
</comment>
<keyword evidence="2" id="KW-0645">Protease</keyword>
<dbReference type="AlphaFoldDB" id="W0EQE1"/>
<accession>W0EQE1</accession>
<dbReference type="Proteomes" id="UP000018901">
    <property type="component" value="Chromosome"/>
</dbReference>
<dbReference type="Pfam" id="PF00877">
    <property type="entry name" value="NLPC_P60"/>
    <property type="match status" value="1"/>
</dbReference>
<dbReference type="InterPro" id="IPR051202">
    <property type="entry name" value="Peptidase_C40"/>
</dbReference>
<dbReference type="KEGG" id="bvs:BARVI_01500"/>
<keyword evidence="4" id="KW-0788">Thiol protease</keyword>
<dbReference type="PATRIC" id="fig|880074.11.peg.311"/>
<dbReference type="EMBL" id="CP007034">
    <property type="protein sequence ID" value="AHF11738.1"/>
    <property type="molecule type" value="Genomic_DNA"/>
</dbReference>